<dbReference type="RefSeq" id="WP_187597709.1">
    <property type="nucleotide sequence ID" value="NZ_CP060714.1"/>
</dbReference>
<name>A0A7G9RPD1_9BURK</name>
<dbReference type="Pfam" id="PF07729">
    <property type="entry name" value="FCD"/>
    <property type="match status" value="1"/>
</dbReference>
<keyword evidence="7" id="KW-1185">Reference proteome</keyword>
<evidence type="ECO:0000256" key="4">
    <source>
        <dbReference type="SAM" id="MobiDB-lite"/>
    </source>
</evidence>
<dbReference type="GO" id="GO:0003677">
    <property type="term" value="F:DNA binding"/>
    <property type="evidence" value="ECO:0007669"/>
    <property type="project" value="UniProtKB-KW"/>
</dbReference>
<organism evidence="6 7">
    <name type="scientific">Diaphorobacter ruginosibacter</name>
    <dbReference type="NCBI Taxonomy" id="1715720"/>
    <lineage>
        <taxon>Bacteria</taxon>
        <taxon>Pseudomonadati</taxon>
        <taxon>Pseudomonadota</taxon>
        <taxon>Betaproteobacteria</taxon>
        <taxon>Burkholderiales</taxon>
        <taxon>Comamonadaceae</taxon>
        <taxon>Diaphorobacter</taxon>
    </lineage>
</organism>
<dbReference type="PANTHER" id="PTHR43537">
    <property type="entry name" value="TRANSCRIPTIONAL REGULATOR, GNTR FAMILY"/>
    <property type="match status" value="1"/>
</dbReference>
<dbReference type="PRINTS" id="PR00035">
    <property type="entry name" value="HTHGNTR"/>
</dbReference>
<evidence type="ECO:0000313" key="7">
    <source>
        <dbReference type="Proteomes" id="UP000515811"/>
    </source>
</evidence>
<dbReference type="PROSITE" id="PS50949">
    <property type="entry name" value="HTH_GNTR"/>
    <property type="match status" value="1"/>
</dbReference>
<evidence type="ECO:0000256" key="1">
    <source>
        <dbReference type="ARBA" id="ARBA00023015"/>
    </source>
</evidence>
<evidence type="ECO:0000256" key="2">
    <source>
        <dbReference type="ARBA" id="ARBA00023125"/>
    </source>
</evidence>
<proteinExistence type="predicted"/>
<dbReference type="InterPro" id="IPR036390">
    <property type="entry name" value="WH_DNA-bd_sf"/>
</dbReference>
<dbReference type="SMART" id="SM00345">
    <property type="entry name" value="HTH_GNTR"/>
    <property type="match status" value="1"/>
</dbReference>
<dbReference type="GO" id="GO:0003700">
    <property type="term" value="F:DNA-binding transcription factor activity"/>
    <property type="evidence" value="ECO:0007669"/>
    <property type="project" value="InterPro"/>
</dbReference>
<gene>
    <name evidence="6" type="ORF">H9K76_00685</name>
</gene>
<dbReference type="Proteomes" id="UP000515811">
    <property type="component" value="Chromosome"/>
</dbReference>
<dbReference type="SUPFAM" id="SSF46785">
    <property type="entry name" value="Winged helix' DNA-binding domain"/>
    <property type="match status" value="1"/>
</dbReference>
<evidence type="ECO:0000259" key="5">
    <source>
        <dbReference type="PROSITE" id="PS50949"/>
    </source>
</evidence>
<keyword evidence="1" id="KW-0805">Transcription regulation</keyword>
<dbReference type="Gene3D" id="1.20.120.530">
    <property type="entry name" value="GntR ligand-binding domain-like"/>
    <property type="match status" value="1"/>
</dbReference>
<dbReference type="InterPro" id="IPR036388">
    <property type="entry name" value="WH-like_DNA-bd_sf"/>
</dbReference>
<dbReference type="AlphaFoldDB" id="A0A7G9RPD1"/>
<evidence type="ECO:0000313" key="6">
    <source>
        <dbReference type="EMBL" id="QNN57456.1"/>
    </source>
</evidence>
<sequence>MINANQTSSKPVDEIPRMALHEQVAQRLRTMLVEGVIAPGAKLNEREICEVLSVSRTPLREAIKLLAAEGLVELLPNRGAVAARLDESDIISTFEVLATLEGMSGELAAERITEDELNEIRAMHYEMMACFTRKNLAGYYDLNARIHAAINAAAKNPVLTQVYRSVNTRAHPVRFHTNHDENKWKLAAAEHSDMLDALAARDGEKLKRILVGHLVNKRDAVLGQLREARLAAAGSEKTRGKGARATAQVRQ</sequence>
<accession>A0A7G9RPD1</accession>
<dbReference type="Gene3D" id="1.10.10.10">
    <property type="entry name" value="Winged helix-like DNA-binding domain superfamily/Winged helix DNA-binding domain"/>
    <property type="match status" value="1"/>
</dbReference>
<keyword evidence="3" id="KW-0804">Transcription</keyword>
<dbReference type="CDD" id="cd07377">
    <property type="entry name" value="WHTH_GntR"/>
    <property type="match status" value="1"/>
</dbReference>
<feature type="domain" description="HTH gntR-type" evidence="5">
    <location>
        <begin position="18"/>
        <end position="85"/>
    </location>
</feature>
<dbReference type="InterPro" id="IPR008920">
    <property type="entry name" value="TF_FadR/GntR_C"/>
</dbReference>
<dbReference type="InterPro" id="IPR000524">
    <property type="entry name" value="Tscrpt_reg_HTH_GntR"/>
</dbReference>
<dbReference type="SUPFAM" id="SSF48008">
    <property type="entry name" value="GntR ligand-binding domain-like"/>
    <property type="match status" value="1"/>
</dbReference>
<dbReference type="Pfam" id="PF00392">
    <property type="entry name" value="GntR"/>
    <property type="match status" value="1"/>
</dbReference>
<keyword evidence="2" id="KW-0238">DNA-binding</keyword>
<dbReference type="InterPro" id="IPR011711">
    <property type="entry name" value="GntR_C"/>
</dbReference>
<dbReference type="SMART" id="SM00895">
    <property type="entry name" value="FCD"/>
    <property type="match status" value="1"/>
</dbReference>
<feature type="region of interest" description="Disordered" evidence="4">
    <location>
        <begin position="232"/>
        <end position="251"/>
    </location>
</feature>
<dbReference type="PANTHER" id="PTHR43537:SF50">
    <property type="entry name" value="TRANSCRIPTIONAL REGULATORY PROTEIN"/>
    <property type="match status" value="1"/>
</dbReference>
<dbReference type="KEGG" id="drg:H9K76_00685"/>
<evidence type="ECO:0000256" key="3">
    <source>
        <dbReference type="ARBA" id="ARBA00023163"/>
    </source>
</evidence>
<reference evidence="6 7" key="1">
    <citation type="submission" date="2020-08" db="EMBL/GenBank/DDBJ databases">
        <title>Genome sequence of Diaphorobacter ruginosibacter DSM 27467T.</title>
        <authorList>
            <person name="Hyun D.-W."/>
            <person name="Bae J.-W."/>
        </authorList>
    </citation>
    <scope>NUCLEOTIDE SEQUENCE [LARGE SCALE GENOMIC DNA]</scope>
    <source>
        <strain evidence="6 7">DSM 27467</strain>
    </source>
</reference>
<dbReference type="EMBL" id="CP060714">
    <property type="protein sequence ID" value="QNN57456.1"/>
    <property type="molecule type" value="Genomic_DNA"/>
</dbReference>
<protein>
    <submittedName>
        <fullName evidence="6">GntR family transcriptional regulator</fullName>
    </submittedName>
</protein>